<protein>
    <submittedName>
        <fullName evidence="7">Membrane protein involved in the export of O-antigen and teichoic acid</fullName>
    </submittedName>
</protein>
<sequence>MIGAAVMRSSLASLGGRSFRHVAVLAGGTATAQIITLAATPLITRMFGPQAYGAAGSFLALVSMLVPIAALCYPLAIVLPRDDRDAQRLSVLSLGIALALALLTLACVWLGQPLLERTGMTASWLLLLPGFMLLGCLRQVLEQWAHRLGRFPISARVSIAQSVTANGGKIAGGLALPFSATLIGMTLLAELVACTLYLASLRRVIAQAVNQRNEPATPMRQLVSQHKDFPFYRAPQILVSSFSLGLPVLILGAWYGAAAAGFYVLARVVVTAPVTLIGKAITDVLTPRLAEAARRDQPLRPLLRKAMLALLPAAAPPMLAVIIAGPVLFEWLFGNEWREAGEQARWLALWFYVTLLTMPCLAALPVLRLQRFHLQLTCWSAALRLSLLLGCAMAGADVLVTVAAYSISGALINLLLISKVLPASASATRPE</sequence>
<feature type="transmembrane region" description="Helical" evidence="6">
    <location>
        <begin position="262"/>
        <end position="285"/>
    </location>
</feature>
<feature type="transmembrane region" description="Helical" evidence="6">
    <location>
        <begin position="376"/>
        <end position="396"/>
    </location>
</feature>
<proteinExistence type="predicted"/>
<keyword evidence="8" id="KW-1185">Reference proteome</keyword>
<evidence type="ECO:0000313" key="8">
    <source>
        <dbReference type="Proteomes" id="UP000243207"/>
    </source>
</evidence>
<dbReference type="AlphaFoldDB" id="A0A1H1TZ62"/>
<dbReference type="EMBL" id="LT629736">
    <property type="protein sequence ID" value="SDS65538.1"/>
    <property type="molecule type" value="Genomic_DNA"/>
</dbReference>
<dbReference type="PANTHER" id="PTHR30250:SF28">
    <property type="entry name" value="POLYSACCHARIDE BIOSYNTHESIS PROTEIN"/>
    <property type="match status" value="1"/>
</dbReference>
<dbReference type="Pfam" id="PF13440">
    <property type="entry name" value="Polysacc_synt_3"/>
    <property type="match status" value="1"/>
</dbReference>
<dbReference type="Proteomes" id="UP000243207">
    <property type="component" value="Chromosome I"/>
</dbReference>
<accession>A0A1H1TZ62</accession>
<feature type="transmembrane region" description="Helical" evidence="6">
    <location>
        <begin position="178"/>
        <end position="199"/>
    </location>
</feature>
<evidence type="ECO:0000256" key="4">
    <source>
        <dbReference type="ARBA" id="ARBA00022989"/>
    </source>
</evidence>
<evidence type="ECO:0000256" key="6">
    <source>
        <dbReference type="SAM" id="Phobius"/>
    </source>
</evidence>
<feature type="transmembrane region" description="Helical" evidence="6">
    <location>
        <begin position="55"/>
        <end position="79"/>
    </location>
</feature>
<feature type="transmembrane region" description="Helical" evidence="6">
    <location>
        <begin position="237"/>
        <end position="256"/>
    </location>
</feature>
<dbReference type="InterPro" id="IPR050833">
    <property type="entry name" value="Poly_Biosynth_Transport"/>
</dbReference>
<feature type="transmembrane region" description="Helical" evidence="6">
    <location>
        <begin position="306"/>
        <end position="329"/>
    </location>
</feature>
<feature type="transmembrane region" description="Helical" evidence="6">
    <location>
        <begin position="21"/>
        <end position="43"/>
    </location>
</feature>
<organism evidence="7 8">
    <name type="scientific">Halopseudomonas xinjiangensis</name>
    <dbReference type="NCBI Taxonomy" id="487184"/>
    <lineage>
        <taxon>Bacteria</taxon>
        <taxon>Pseudomonadati</taxon>
        <taxon>Pseudomonadota</taxon>
        <taxon>Gammaproteobacteria</taxon>
        <taxon>Pseudomonadales</taxon>
        <taxon>Pseudomonadaceae</taxon>
        <taxon>Halopseudomonas</taxon>
    </lineage>
</organism>
<reference evidence="8" key="1">
    <citation type="submission" date="2016-10" db="EMBL/GenBank/DDBJ databases">
        <authorList>
            <person name="Varghese N."/>
            <person name="Submissions S."/>
        </authorList>
    </citation>
    <scope>NUCLEOTIDE SEQUENCE [LARGE SCALE GENOMIC DNA]</scope>
    <source>
        <strain evidence="8">NRRL B-51270</strain>
    </source>
</reference>
<gene>
    <name evidence="7" type="ORF">SAMN05216421_1924</name>
</gene>
<evidence type="ECO:0000256" key="2">
    <source>
        <dbReference type="ARBA" id="ARBA00022475"/>
    </source>
</evidence>
<feature type="transmembrane region" description="Helical" evidence="6">
    <location>
        <begin position="91"/>
        <end position="111"/>
    </location>
</feature>
<feature type="transmembrane region" description="Helical" evidence="6">
    <location>
        <begin position="349"/>
        <end position="369"/>
    </location>
</feature>
<dbReference type="GO" id="GO:0005886">
    <property type="term" value="C:plasma membrane"/>
    <property type="evidence" value="ECO:0007669"/>
    <property type="project" value="UniProtKB-SubCell"/>
</dbReference>
<evidence type="ECO:0000313" key="7">
    <source>
        <dbReference type="EMBL" id="SDS65538.1"/>
    </source>
</evidence>
<evidence type="ECO:0000256" key="1">
    <source>
        <dbReference type="ARBA" id="ARBA00004651"/>
    </source>
</evidence>
<keyword evidence="2" id="KW-1003">Cell membrane</keyword>
<keyword evidence="3 6" id="KW-0812">Transmembrane</keyword>
<evidence type="ECO:0000256" key="5">
    <source>
        <dbReference type="ARBA" id="ARBA00023136"/>
    </source>
</evidence>
<keyword evidence="5 6" id="KW-0472">Membrane</keyword>
<keyword evidence="4 6" id="KW-1133">Transmembrane helix</keyword>
<evidence type="ECO:0000256" key="3">
    <source>
        <dbReference type="ARBA" id="ARBA00022692"/>
    </source>
</evidence>
<name>A0A1H1TZ62_9GAMM</name>
<dbReference type="PANTHER" id="PTHR30250">
    <property type="entry name" value="PST FAMILY PREDICTED COLANIC ACID TRANSPORTER"/>
    <property type="match status" value="1"/>
</dbReference>
<comment type="subcellular location">
    <subcellularLocation>
        <location evidence="1">Cell membrane</location>
        <topology evidence="1">Multi-pass membrane protein</topology>
    </subcellularLocation>
</comment>
<dbReference type="STRING" id="487184.SAMN05216421_1924"/>